<reference evidence="2 3" key="1">
    <citation type="journal article" date="2019" name="Nat. Ecol. Evol.">
        <title>Megaphylogeny resolves global patterns of mushroom evolution.</title>
        <authorList>
            <person name="Varga T."/>
            <person name="Krizsan K."/>
            <person name="Foldi C."/>
            <person name="Dima B."/>
            <person name="Sanchez-Garcia M."/>
            <person name="Sanchez-Ramirez S."/>
            <person name="Szollosi G.J."/>
            <person name="Szarkandi J.G."/>
            <person name="Papp V."/>
            <person name="Albert L."/>
            <person name="Andreopoulos W."/>
            <person name="Angelini C."/>
            <person name="Antonin V."/>
            <person name="Barry K.W."/>
            <person name="Bougher N.L."/>
            <person name="Buchanan P."/>
            <person name="Buyck B."/>
            <person name="Bense V."/>
            <person name="Catcheside P."/>
            <person name="Chovatia M."/>
            <person name="Cooper J."/>
            <person name="Damon W."/>
            <person name="Desjardin D."/>
            <person name="Finy P."/>
            <person name="Geml J."/>
            <person name="Haridas S."/>
            <person name="Hughes K."/>
            <person name="Justo A."/>
            <person name="Karasinski D."/>
            <person name="Kautmanova I."/>
            <person name="Kiss B."/>
            <person name="Kocsube S."/>
            <person name="Kotiranta H."/>
            <person name="LaButti K.M."/>
            <person name="Lechner B.E."/>
            <person name="Liimatainen K."/>
            <person name="Lipzen A."/>
            <person name="Lukacs Z."/>
            <person name="Mihaltcheva S."/>
            <person name="Morgado L.N."/>
            <person name="Niskanen T."/>
            <person name="Noordeloos M.E."/>
            <person name="Ohm R.A."/>
            <person name="Ortiz-Santana B."/>
            <person name="Ovrebo C."/>
            <person name="Racz N."/>
            <person name="Riley R."/>
            <person name="Savchenko A."/>
            <person name="Shiryaev A."/>
            <person name="Soop K."/>
            <person name="Spirin V."/>
            <person name="Szebenyi C."/>
            <person name="Tomsovsky M."/>
            <person name="Tulloss R.E."/>
            <person name="Uehling J."/>
            <person name="Grigoriev I.V."/>
            <person name="Vagvolgyi C."/>
            <person name="Papp T."/>
            <person name="Martin F.M."/>
            <person name="Miettinen O."/>
            <person name="Hibbett D.S."/>
            <person name="Nagy L.G."/>
        </authorList>
    </citation>
    <scope>NUCLEOTIDE SEQUENCE [LARGE SCALE GENOMIC DNA]</scope>
    <source>
        <strain evidence="2 3">CBS 121175</strain>
    </source>
</reference>
<dbReference type="OrthoDB" id="26838at2759"/>
<dbReference type="Proteomes" id="UP000307440">
    <property type="component" value="Unassembled WGS sequence"/>
</dbReference>
<dbReference type="SUPFAM" id="SSF53098">
    <property type="entry name" value="Ribonuclease H-like"/>
    <property type="match status" value="1"/>
</dbReference>
<evidence type="ECO:0000313" key="3">
    <source>
        <dbReference type="Proteomes" id="UP000307440"/>
    </source>
</evidence>
<sequence length="248" mass="27679">MSARAIDIQLVASTELIESCVADLYGTPNVDDQPSPGTTIAVDLEGINLCRDGQVCIVQLKSDTSKTVWLLNVTALGQTAFDHQDSHGRSIRTLLESTNIKKIFYDVRNDADALYNNHDIDMKSVCDLQILELAYWRQSKWMRTIFLNGLYRAVTVYLSPPPEWRRVKDAGRALFSPEEGGSYEVLAKRPLDPQLLQYCAQDVVLLAELEAKLRTGLGSSGTNWNARVDTASEKRVNEAKLSYRVPDG</sequence>
<feature type="domain" description="3'-5' exonuclease" evidence="1">
    <location>
        <begin position="8"/>
        <end position="218"/>
    </location>
</feature>
<evidence type="ECO:0000259" key="1">
    <source>
        <dbReference type="SMART" id="SM00474"/>
    </source>
</evidence>
<dbReference type="AlphaFoldDB" id="A0A5C3KDR6"/>
<dbReference type="GO" id="GO:0008408">
    <property type="term" value="F:3'-5' exonuclease activity"/>
    <property type="evidence" value="ECO:0007669"/>
    <property type="project" value="InterPro"/>
</dbReference>
<dbReference type="STRING" id="230819.A0A5C3KDR6"/>
<dbReference type="GO" id="GO:0006139">
    <property type="term" value="P:nucleobase-containing compound metabolic process"/>
    <property type="evidence" value="ECO:0007669"/>
    <property type="project" value="InterPro"/>
</dbReference>
<dbReference type="GO" id="GO:0003676">
    <property type="term" value="F:nucleic acid binding"/>
    <property type="evidence" value="ECO:0007669"/>
    <property type="project" value="InterPro"/>
</dbReference>
<evidence type="ECO:0000313" key="2">
    <source>
        <dbReference type="EMBL" id="TFK18246.1"/>
    </source>
</evidence>
<dbReference type="PANTHER" id="PTHR43040">
    <property type="entry name" value="RIBONUCLEASE D"/>
    <property type="match status" value="1"/>
</dbReference>
<dbReference type="InterPro" id="IPR012337">
    <property type="entry name" value="RNaseH-like_sf"/>
</dbReference>
<gene>
    <name evidence="2" type="ORF">FA15DRAFT_698128</name>
</gene>
<dbReference type="Pfam" id="PF01612">
    <property type="entry name" value="DNA_pol_A_exo1"/>
    <property type="match status" value="1"/>
</dbReference>
<dbReference type="InterPro" id="IPR036397">
    <property type="entry name" value="RNaseH_sf"/>
</dbReference>
<proteinExistence type="predicted"/>
<dbReference type="PANTHER" id="PTHR43040:SF1">
    <property type="entry name" value="RIBONUCLEASE D"/>
    <property type="match status" value="1"/>
</dbReference>
<organism evidence="2 3">
    <name type="scientific">Coprinopsis marcescibilis</name>
    <name type="common">Agaric fungus</name>
    <name type="synonym">Psathyrella marcescibilis</name>
    <dbReference type="NCBI Taxonomy" id="230819"/>
    <lineage>
        <taxon>Eukaryota</taxon>
        <taxon>Fungi</taxon>
        <taxon>Dikarya</taxon>
        <taxon>Basidiomycota</taxon>
        <taxon>Agaricomycotina</taxon>
        <taxon>Agaricomycetes</taxon>
        <taxon>Agaricomycetidae</taxon>
        <taxon>Agaricales</taxon>
        <taxon>Agaricineae</taxon>
        <taxon>Psathyrellaceae</taxon>
        <taxon>Coprinopsis</taxon>
    </lineage>
</organism>
<protein>
    <recommendedName>
        <fullName evidence="1">3'-5' exonuclease domain-containing protein</fullName>
    </recommendedName>
</protein>
<accession>A0A5C3KDR6</accession>
<dbReference type="SMART" id="SM00474">
    <property type="entry name" value="35EXOc"/>
    <property type="match status" value="1"/>
</dbReference>
<name>A0A5C3KDR6_COPMA</name>
<dbReference type="InterPro" id="IPR002562">
    <property type="entry name" value="3'-5'_exonuclease_dom"/>
</dbReference>
<dbReference type="Gene3D" id="3.30.420.10">
    <property type="entry name" value="Ribonuclease H-like superfamily/Ribonuclease H"/>
    <property type="match status" value="1"/>
</dbReference>
<dbReference type="EMBL" id="ML210418">
    <property type="protein sequence ID" value="TFK18246.1"/>
    <property type="molecule type" value="Genomic_DNA"/>
</dbReference>
<feature type="non-terminal residue" evidence="2">
    <location>
        <position position="248"/>
    </location>
</feature>
<keyword evidence="3" id="KW-1185">Reference proteome</keyword>